<sequence length="312" mass="35694">MLPKKLIPVPNPRMDQNLDSEQEADLLLPGFRFQPTDEELVGFYLRRKIEMRPVTIDLIKHVDIYRHDPWDLPRLAAIGEKEWYFFCRRDRKYRNSARPNRVTGSGFWKATGTDKPIYSSSGIHCIGLKKSLVYYRGRAAKGLKTNWMMHEFRLPSCPDYQDSWAICRIFKRTNKARQGVMSASSLSWLSSLPGAEASTEPQFQNFPRSSSSCRCGIYGSFASAPMEAENRCSMDQIRDSEGASIIPNGIPYSFPENVVGEDQWEGWRSIGFPVNLDSSNEAWRPVSPFDLTEFLVEMSDHDAGDSFNEFFA</sequence>
<dbReference type="Gene3D" id="2.170.150.80">
    <property type="entry name" value="NAC domain"/>
    <property type="match status" value="1"/>
</dbReference>
<dbReference type="PROSITE" id="PS51005">
    <property type="entry name" value="NAC"/>
    <property type="match status" value="1"/>
</dbReference>
<keyword evidence="3" id="KW-0238">DNA-binding</keyword>
<dbReference type="KEGG" id="mcha:111006538"/>
<keyword evidence="5" id="KW-0539">Nucleus</keyword>
<dbReference type="SUPFAM" id="SSF101941">
    <property type="entry name" value="NAC domain"/>
    <property type="match status" value="1"/>
</dbReference>
<keyword evidence="7" id="KW-1185">Reference proteome</keyword>
<evidence type="ECO:0000313" key="8">
    <source>
        <dbReference type="RefSeq" id="XP_022134231.1"/>
    </source>
</evidence>
<dbReference type="GO" id="GO:0006355">
    <property type="term" value="P:regulation of DNA-templated transcription"/>
    <property type="evidence" value="ECO:0007669"/>
    <property type="project" value="InterPro"/>
</dbReference>
<protein>
    <submittedName>
        <fullName evidence="8">Transcription factor JUNGBRUNNEN 1-like isoform X1</fullName>
    </submittedName>
</protein>
<dbReference type="AlphaFoldDB" id="A0A6J1BXC1"/>
<keyword evidence="4" id="KW-0804">Transcription</keyword>
<feature type="domain" description="NAC" evidence="6">
    <location>
        <begin position="27"/>
        <end position="172"/>
    </location>
</feature>
<accession>A0A6J1BXC1</accession>
<reference evidence="8" key="1">
    <citation type="submission" date="2025-08" db="UniProtKB">
        <authorList>
            <consortium name="RefSeq"/>
        </authorList>
    </citation>
    <scope>IDENTIFICATION</scope>
    <source>
        <strain evidence="8">OHB3-1</strain>
    </source>
</reference>
<dbReference type="InterPro" id="IPR036093">
    <property type="entry name" value="NAC_dom_sf"/>
</dbReference>
<name>A0A6J1BXC1_MOMCH</name>
<keyword evidence="2" id="KW-0805">Transcription regulation</keyword>
<dbReference type="Proteomes" id="UP000504603">
    <property type="component" value="Unplaced"/>
</dbReference>
<organism evidence="7 8">
    <name type="scientific">Momordica charantia</name>
    <name type="common">Bitter gourd</name>
    <name type="synonym">Balsam pear</name>
    <dbReference type="NCBI Taxonomy" id="3673"/>
    <lineage>
        <taxon>Eukaryota</taxon>
        <taxon>Viridiplantae</taxon>
        <taxon>Streptophyta</taxon>
        <taxon>Embryophyta</taxon>
        <taxon>Tracheophyta</taxon>
        <taxon>Spermatophyta</taxon>
        <taxon>Magnoliopsida</taxon>
        <taxon>eudicotyledons</taxon>
        <taxon>Gunneridae</taxon>
        <taxon>Pentapetalae</taxon>
        <taxon>rosids</taxon>
        <taxon>fabids</taxon>
        <taxon>Cucurbitales</taxon>
        <taxon>Cucurbitaceae</taxon>
        <taxon>Momordiceae</taxon>
        <taxon>Momordica</taxon>
    </lineage>
</organism>
<dbReference type="PANTHER" id="PTHR31744:SF77">
    <property type="entry name" value="PROTEIN FEZ"/>
    <property type="match status" value="1"/>
</dbReference>
<dbReference type="GeneID" id="111006538"/>
<dbReference type="GO" id="GO:0005634">
    <property type="term" value="C:nucleus"/>
    <property type="evidence" value="ECO:0007669"/>
    <property type="project" value="UniProtKB-SubCell"/>
</dbReference>
<evidence type="ECO:0000259" key="6">
    <source>
        <dbReference type="PROSITE" id="PS51005"/>
    </source>
</evidence>
<evidence type="ECO:0000256" key="4">
    <source>
        <dbReference type="ARBA" id="ARBA00023163"/>
    </source>
</evidence>
<evidence type="ECO:0000256" key="5">
    <source>
        <dbReference type="ARBA" id="ARBA00023242"/>
    </source>
</evidence>
<evidence type="ECO:0000256" key="1">
    <source>
        <dbReference type="ARBA" id="ARBA00004123"/>
    </source>
</evidence>
<dbReference type="PANTHER" id="PTHR31744">
    <property type="entry name" value="PROTEIN CUP-SHAPED COTYLEDON 2-RELATED"/>
    <property type="match status" value="1"/>
</dbReference>
<evidence type="ECO:0000313" key="7">
    <source>
        <dbReference type="Proteomes" id="UP000504603"/>
    </source>
</evidence>
<dbReference type="InterPro" id="IPR003441">
    <property type="entry name" value="NAC-dom"/>
</dbReference>
<dbReference type="OrthoDB" id="1883668at2759"/>
<evidence type="ECO:0000256" key="2">
    <source>
        <dbReference type="ARBA" id="ARBA00023015"/>
    </source>
</evidence>
<dbReference type="Pfam" id="PF02365">
    <property type="entry name" value="NAM"/>
    <property type="match status" value="1"/>
</dbReference>
<gene>
    <name evidence="8" type="primary">LOC111006538</name>
</gene>
<evidence type="ECO:0000256" key="3">
    <source>
        <dbReference type="ARBA" id="ARBA00023125"/>
    </source>
</evidence>
<dbReference type="FunFam" id="2.170.150.80:FF:000007">
    <property type="entry name" value="NAC domain-containing protein 35"/>
    <property type="match status" value="1"/>
</dbReference>
<proteinExistence type="predicted"/>
<dbReference type="GO" id="GO:0099402">
    <property type="term" value="P:plant organ development"/>
    <property type="evidence" value="ECO:0007669"/>
    <property type="project" value="UniProtKB-ARBA"/>
</dbReference>
<dbReference type="GO" id="GO:0003677">
    <property type="term" value="F:DNA binding"/>
    <property type="evidence" value="ECO:0007669"/>
    <property type="project" value="UniProtKB-KW"/>
</dbReference>
<comment type="subcellular location">
    <subcellularLocation>
        <location evidence="1">Nucleus</location>
    </subcellularLocation>
</comment>
<dbReference type="RefSeq" id="XP_022134231.1">
    <property type="nucleotide sequence ID" value="XM_022278539.1"/>
</dbReference>